<evidence type="ECO:0000313" key="2">
    <source>
        <dbReference type="EMBL" id="OQO91104.1"/>
    </source>
</evidence>
<name>A0A1V9A2B9_SACPI</name>
<gene>
    <name evidence="2" type="ORF">B1813_16575</name>
</gene>
<dbReference type="EMBL" id="MWIH01000006">
    <property type="protein sequence ID" value="OQO91104.1"/>
    <property type="molecule type" value="Genomic_DNA"/>
</dbReference>
<keyword evidence="1" id="KW-0732">Signal</keyword>
<evidence type="ECO:0008006" key="4">
    <source>
        <dbReference type="Google" id="ProtNLM"/>
    </source>
</evidence>
<organism evidence="2 3">
    <name type="scientific">Saccharomonospora piscinae</name>
    <dbReference type="NCBI Taxonomy" id="687388"/>
    <lineage>
        <taxon>Bacteria</taxon>
        <taxon>Bacillati</taxon>
        <taxon>Actinomycetota</taxon>
        <taxon>Actinomycetes</taxon>
        <taxon>Pseudonocardiales</taxon>
        <taxon>Pseudonocardiaceae</taxon>
        <taxon>Saccharomonospora</taxon>
    </lineage>
</organism>
<sequence>MRNRLLRVVALGASLVLIAGCSAGRVGKPIPDGDEVAQYVGGKFTATLERLDDDLGNTEPRKSRLRSFMRVGELKTDSTVTAIQLGNPADRLYKNHSNRDSADYRDYFLPAGSDVEYVLLGPDYAELAPTPWVSMPDKSEGLDICFWGGYLTVCKIFSAVTRSMQDNSVDKTAKSLADGSTELTTGVSLRVFLEERIVVIPDWLVDEIGEPLLDKMVDTRILLSPEGELKEIEMTGLLAEGGNEVEIKQHYEVLEAPTEHEIPSVPPDDEVTALTTDAEVDEFYDGMAEITSSRE</sequence>
<keyword evidence="3" id="KW-1185">Reference proteome</keyword>
<dbReference type="AlphaFoldDB" id="A0A1V9A2B9"/>
<feature type="signal peptide" evidence="1">
    <location>
        <begin position="1"/>
        <end position="23"/>
    </location>
</feature>
<reference evidence="2 3" key="1">
    <citation type="submission" date="2017-02" db="EMBL/GenBank/DDBJ databases">
        <title>Draft genome of Saccharomonospora sp. 154.</title>
        <authorList>
            <person name="Alonso-Carmona G.S."/>
            <person name="De La Haba R."/>
            <person name="Vera-Gargallo B."/>
            <person name="Sandoval-Trujillo A.H."/>
            <person name="Ramirez-Duran N."/>
            <person name="Ventosa A."/>
        </authorList>
    </citation>
    <scope>NUCLEOTIDE SEQUENCE [LARGE SCALE GENOMIC DNA]</scope>
    <source>
        <strain evidence="2 3">LRS4.154</strain>
    </source>
</reference>
<dbReference type="STRING" id="1962155.B1813_16575"/>
<accession>A0A1V9A2B9</accession>
<proteinExistence type="predicted"/>
<dbReference type="Proteomes" id="UP000192591">
    <property type="component" value="Unassembled WGS sequence"/>
</dbReference>
<feature type="chain" id="PRO_5039421644" description="Lipoprotein" evidence="1">
    <location>
        <begin position="24"/>
        <end position="295"/>
    </location>
</feature>
<dbReference type="RefSeq" id="WP_081193324.1">
    <property type="nucleotide sequence ID" value="NZ_MWIH01000006.1"/>
</dbReference>
<evidence type="ECO:0000256" key="1">
    <source>
        <dbReference type="SAM" id="SignalP"/>
    </source>
</evidence>
<protein>
    <recommendedName>
        <fullName evidence="4">Lipoprotein</fullName>
    </recommendedName>
</protein>
<evidence type="ECO:0000313" key="3">
    <source>
        <dbReference type="Proteomes" id="UP000192591"/>
    </source>
</evidence>
<comment type="caution">
    <text evidence="2">The sequence shown here is derived from an EMBL/GenBank/DDBJ whole genome shotgun (WGS) entry which is preliminary data.</text>
</comment>
<dbReference type="PROSITE" id="PS51257">
    <property type="entry name" value="PROKAR_LIPOPROTEIN"/>
    <property type="match status" value="1"/>
</dbReference>